<reference evidence="2" key="2">
    <citation type="journal article" date="2022" name="Front. Microbiol.">
        <title>Comparative Genomic Analysis Revealed Distinct Molecular Components and Organization of CO2-Concentrating Mechanism in Thermophilic Cyanobacteria.</title>
        <authorList>
            <person name="Tang J."/>
            <person name="Zhou H."/>
            <person name="Yao D."/>
            <person name="Riaz S."/>
            <person name="You D."/>
            <person name="Klepacz-Smolka A."/>
            <person name="Daroch M."/>
        </authorList>
    </citation>
    <scope>NUCLEOTIDE SEQUENCE [LARGE SCALE GENOMIC DNA]</scope>
    <source>
        <strain evidence="2">PCC 6715</strain>
    </source>
</reference>
<evidence type="ECO:0000313" key="2">
    <source>
        <dbReference type="Proteomes" id="UP000231057"/>
    </source>
</evidence>
<proteinExistence type="predicted"/>
<keyword evidence="2" id="KW-1185">Reference proteome</keyword>
<organism evidence="1 2">
    <name type="scientific">Parathermosynechococcus lividus PCC 6715</name>
    <dbReference type="NCBI Taxonomy" id="1917166"/>
    <lineage>
        <taxon>Bacteria</taxon>
        <taxon>Bacillati</taxon>
        <taxon>Cyanobacteriota</taxon>
        <taxon>Cyanophyceae</taxon>
        <taxon>Acaryochloridales</taxon>
        <taxon>Thermosynechococcaceae</taxon>
        <taxon>Parathermosynechococcus</taxon>
    </lineage>
</organism>
<reference evidence="1 2" key="1">
    <citation type="submission" date="2016-11" db="EMBL/GenBank/DDBJ databases">
        <title>Complete genome sequence of thermophilic cyanobacteria strain Synechococcus sp. PCC6715.</title>
        <authorList>
            <person name="Tang J."/>
            <person name="Daroch M."/>
            <person name="Liang Y."/>
            <person name="Jiang D."/>
            <person name="Shah M."/>
        </authorList>
    </citation>
    <scope>NUCLEOTIDE SEQUENCE [LARGE SCALE GENOMIC DNA]</scope>
    <source>
        <strain evidence="1 2">PCC 6715</strain>
    </source>
</reference>
<evidence type="ECO:0008006" key="3">
    <source>
        <dbReference type="Google" id="ProtNLM"/>
    </source>
</evidence>
<dbReference type="Pfam" id="PF19991">
    <property type="entry name" value="HMA_2"/>
    <property type="match status" value="1"/>
</dbReference>
<accession>A0A2D2Q3J4</accession>
<dbReference type="Proteomes" id="UP000231057">
    <property type="component" value="Chromosome"/>
</dbReference>
<dbReference type="RefSeq" id="WP_099799411.1">
    <property type="nucleotide sequence ID" value="NZ_CP018092.1"/>
</dbReference>
<dbReference type="KEGG" id="slw:BRW62_10355"/>
<sequence length="322" mass="33724">MAAADTAPIAEVMHLTGDRLRLRIQELKREPAFRDSLVAYLHTLEGIRAVHCNPLAASLTLEYQLEQITPLQLLAAIQLWGDVQIVGQGNQGLQNLTRAFALEPEEVGHKATAMGGFVVGGYLGDMVGGMVGATAGGVFMGPAGAVMGVQVGTFVGGVIGARLGMSTTEQISQLQFTSFEQTPQQVAKALEVRTGDKIGETAGEIAGGLAGQVVMGPVGETVGRVLGSMIGSQVGEDLGRQIAEPTPVDPTPPSVDVVLEWWLKASRSFVGETLWATLGGLLARLTLGPHAEAVGIRAGTRISRQLDMSEPALTTAPQKKEV</sequence>
<gene>
    <name evidence="1" type="ORF">BRW62_10355</name>
</gene>
<dbReference type="AlphaFoldDB" id="A0A2D2Q3J4"/>
<name>A0A2D2Q3J4_PARLV</name>
<protein>
    <recommendedName>
        <fullName evidence="3">Glycine zipper domain-containing protein</fullName>
    </recommendedName>
</protein>
<evidence type="ECO:0000313" key="1">
    <source>
        <dbReference type="EMBL" id="ATS19072.1"/>
    </source>
</evidence>
<dbReference type="OrthoDB" id="564865at2"/>
<dbReference type="EMBL" id="CP018092">
    <property type="protein sequence ID" value="ATS19072.1"/>
    <property type="molecule type" value="Genomic_DNA"/>
</dbReference>